<dbReference type="InterPro" id="IPR003423">
    <property type="entry name" value="OMP_efflux"/>
</dbReference>
<sequence>MLRRVIKPILFLPLAFSINSINVLSSETKNYIDNVLEEKANITFVDYQEIEKIVLNNQELKSLEKLVTSASFNLSSQISQKYPSLDFQALGLPKYVAGKNYNSNSDTLKTSQFTANPSLNIRWDLINPLRGSEIKIAKANYKIAENNYEIKKKDLIKEARMRYHKYQKSYQDIQNKKFTLDLSITSLENAKAKLDAGIGTKFEVLEAEAELSRDKQSLNEKKIEHEINKISLKEILNIKGDFESNNEQNLIGFWNHRLNKNINEGLDNNLSLKNLLLQKSIKKSQANSFLAQNKPNIYISNTLSSIFSKGEVGATGNIDYEKSGSNYTNTISLNFTWSIFDGGQNKNSYKSKIAEAKAEKYAYENLKNALTTSISKAYLNLKLNEEKIISTLKEIESSKESVRLSRLRYDVGISTLKDVLVRQSELSNAKSKNINAIYNYNLNLDELERLTFIDINKNCLGSDNTKIKDTESICNIQI</sequence>
<comment type="subcellular location">
    <subcellularLocation>
        <location evidence="1">Cell outer membrane</location>
    </subcellularLocation>
</comment>
<gene>
    <name evidence="9" type="ORF">JJ833_08490</name>
</gene>
<dbReference type="GO" id="GO:1990281">
    <property type="term" value="C:efflux pump complex"/>
    <property type="evidence" value="ECO:0007669"/>
    <property type="project" value="TreeGrafter"/>
</dbReference>
<evidence type="ECO:0000256" key="6">
    <source>
        <dbReference type="ARBA" id="ARBA00023136"/>
    </source>
</evidence>
<accession>A0A9D9BZV8</accession>
<protein>
    <submittedName>
        <fullName evidence="9">TolC family protein</fullName>
    </submittedName>
</protein>
<reference evidence="9" key="1">
    <citation type="journal article" date="2021" name="Front. Mar. Sci.">
        <title>Genomes of Diverse Isolates of Prochlorococcus High-Light-Adapted Clade II in the Western Pacific Ocean.</title>
        <authorList>
            <person name="Yan W."/>
            <person name="Feng X."/>
            <person name="Zhang W."/>
            <person name="Nawaz M.Z."/>
            <person name="Luo T."/>
            <person name="Zhang R."/>
            <person name="Jiao N."/>
        </authorList>
    </citation>
    <scope>NUCLEOTIDE SEQUENCE</scope>
    <source>
        <strain evidence="9">XMU1424</strain>
    </source>
</reference>
<evidence type="ECO:0000313" key="9">
    <source>
        <dbReference type="EMBL" id="MBO6988886.1"/>
    </source>
</evidence>
<proteinExistence type="inferred from homology"/>
<dbReference type="GO" id="GO:0009279">
    <property type="term" value="C:cell outer membrane"/>
    <property type="evidence" value="ECO:0007669"/>
    <property type="project" value="UniProtKB-SubCell"/>
</dbReference>
<dbReference type="GO" id="GO:0015562">
    <property type="term" value="F:efflux transmembrane transporter activity"/>
    <property type="evidence" value="ECO:0007669"/>
    <property type="project" value="InterPro"/>
</dbReference>
<dbReference type="GO" id="GO:0015288">
    <property type="term" value="F:porin activity"/>
    <property type="evidence" value="ECO:0007669"/>
    <property type="project" value="TreeGrafter"/>
</dbReference>
<name>A0A9D9BZV8_PROMR</name>
<evidence type="ECO:0000256" key="3">
    <source>
        <dbReference type="ARBA" id="ARBA00022448"/>
    </source>
</evidence>
<feature type="coiled-coil region" evidence="8">
    <location>
        <begin position="134"/>
        <end position="176"/>
    </location>
</feature>
<keyword evidence="7" id="KW-0998">Cell outer membrane</keyword>
<dbReference type="PANTHER" id="PTHR30026:SF20">
    <property type="entry name" value="OUTER MEMBRANE PROTEIN TOLC"/>
    <property type="match status" value="1"/>
</dbReference>
<evidence type="ECO:0000256" key="2">
    <source>
        <dbReference type="ARBA" id="ARBA00007613"/>
    </source>
</evidence>
<dbReference type="AlphaFoldDB" id="A0A9D9BZV8"/>
<evidence type="ECO:0000256" key="4">
    <source>
        <dbReference type="ARBA" id="ARBA00022452"/>
    </source>
</evidence>
<evidence type="ECO:0000256" key="7">
    <source>
        <dbReference type="ARBA" id="ARBA00023237"/>
    </source>
</evidence>
<dbReference type="Gene3D" id="1.20.1600.10">
    <property type="entry name" value="Outer membrane efflux proteins (OEP)"/>
    <property type="match status" value="1"/>
</dbReference>
<keyword evidence="6" id="KW-0472">Membrane</keyword>
<dbReference type="SUPFAM" id="SSF56954">
    <property type="entry name" value="Outer membrane efflux proteins (OEP)"/>
    <property type="match status" value="1"/>
</dbReference>
<keyword evidence="5" id="KW-0812">Transmembrane</keyword>
<dbReference type="Pfam" id="PF02321">
    <property type="entry name" value="OEP"/>
    <property type="match status" value="2"/>
</dbReference>
<comment type="caution">
    <text evidence="9">The sequence shown here is derived from an EMBL/GenBank/DDBJ whole genome shotgun (WGS) entry which is preliminary data.</text>
</comment>
<dbReference type="EMBL" id="JAEPLE010000006">
    <property type="protein sequence ID" value="MBO6988886.1"/>
    <property type="molecule type" value="Genomic_DNA"/>
</dbReference>
<evidence type="ECO:0000256" key="5">
    <source>
        <dbReference type="ARBA" id="ARBA00022692"/>
    </source>
</evidence>
<keyword evidence="4" id="KW-1134">Transmembrane beta strand</keyword>
<comment type="similarity">
    <text evidence="2">Belongs to the outer membrane factor (OMF) (TC 1.B.17) family.</text>
</comment>
<evidence type="ECO:0000256" key="8">
    <source>
        <dbReference type="SAM" id="Coils"/>
    </source>
</evidence>
<evidence type="ECO:0000256" key="1">
    <source>
        <dbReference type="ARBA" id="ARBA00004442"/>
    </source>
</evidence>
<organism evidence="9">
    <name type="scientific">Prochlorococcus marinus XMU1424</name>
    <dbReference type="NCBI Taxonomy" id="2774497"/>
    <lineage>
        <taxon>Bacteria</taxon>
        <taxon>Bacillati</taxon>
        <taxon>Cyanobacteriota</taxon>
        <taxon>Cyanophyceae</taxon>
        <taxon>Synechococcales</taxon>
        <taxon>Prochlorococcaceae</taxon>
        <taxon>Prochlorococcus</taxon>
    </lineage>
</organism>
<dbReference type="InterPro" id="IPR051906">
    <property type="entry name" value="TolC-like"/>
</dbReference>
<dbReference type="PANTHER" id="PTHR30026">
    <property type="entry name" value="OUTER MEMBRANE PROTEIN TOLC"/>
    <property type="match status" value="1"/>
</dbReference>
<keyword evidence="8" id="KW-0175">Coiled coil</keyword>
<keyword evidence="3" id="KW-0813">Transport</keyword>